<protein>
    <recommendedName>
        <fullName evidence="3">SET domain-containing protein</fullName>
    </recommendedName>
</protein>
<proteinExistence type="predicted"/>
<keyword evidence="2" id="KW-1185">Reference proteome</keyword>
<dbReference type="CDD" id="cd10527">
    <property type="entry name" value="SET_LSMT"/>
    <property type="match status" value="1"/>
</dbReference>
<dbReference type="GeneID" id="63748895"/>
<dbReference type="Proteomes" id="UP000184383">
    <property type="component" value="Unassembled WGS sequence"/>
</dbReference>
<dbReference type="InterPro" id="IPR046341">
    <property type="entry name" value="SET_dom_sf"/>
</dbReference>
<dbReference type="SUPFAM" id="SSF82199">
    <property type="entry name" value="SET domain"/>
    <property type="match status" value="1"/>
</dbReference>
<name>A0A1L9RJQ8_ASPWE</name>
<accession>A0A1L9RJQ8</accession>
<dbReference type="VEuPathDB" id="FungiDB:ASPWEDRAFT_27807"/>
<sequence length="490" mass="55273">MKREYLPVETLPAWAKLNGISLAGVAFGRLQAEDGTDKGCAIVATEAKINESESNPEILLKMPSDLVLSLETVHNYAKADGYLREVLEAAGDFGRTARGAILIFLIMQITYSSPDFATERHKIGVSNPWTEYIKFMPSTILLPTFYTDEELELLRGTSLRSAVEAKGISLEREFEHLRHATDNISWCQKYWWGEETGKLSFDDWRYVDAVYRSRMLDLPGSGHSMVPCVDMANHASEDAVKARYDADSEGNTVLQLRGDRKLHADEEVTISYGDEKPASEMIFSYGFLDMERIDAKQTFLDLDIPGDDPLKLAKKRFCRDAPGVQVKTAANASGATWDSPFVWWACVNEEDGLDFTVLQTTDGGKELAAIWKEEGIEVSSRLRDILAADPMWEVFQLRAVMIILDRLETQLATLRETEQIVSEVSRDEELKRAIFRPDVFRIATKLRELEANLLERGIEDLVRKRDELMATETVAAYLGQQGDNIEEDFS</sequence>
<organism evidence="1 2">
    <name type="scientific">Aspergillus wentii DTO 134E9</name>
    <dbReference type="NCBI Taxonomy" id="1073089"/>
    <lineage>
        <taxon>Eukaryota</taxon>
        <taxon>Fungi</taxon>
        <taxon>Dikarya</taxon>
        <taxon>Ascomycota</taxon>
        <taxon>Pezizomycotina</taxon>
        <taxon>Eurotiomycetes</taxon>
        <taxon>Eurotiomycetidae</taxon>
        <taxon>Eurotiales</taxon>
        <taxon>Aspergillaceae</taxon>
        <taxon>Aspergillus</taxon>
        <taxon>Aspergillus subgen. Cremei</taxon>
    </lineage>
</organism>
<reference evidence="2" key="1">
    <citation type="journal article" date="2017" name="Genome Biol.">
        <title>Comparative genomics reveals high biological diversity and specific adaptations in the industrially and medically important fungal genus Aspergillus.</title>
        <authorList>
            <person name="de Vries R.P."/>
            <person name="Riley R."/>
            <person name="Wiebenga A."/>
            <person name="Aguilar-Osorio G."/>
            <person name="Amillis S."/>
            <person name="Uchima C.A."/>
            <person name="Anderluh G."/>
            <person name="Asadollahi M."/>
            <person name="Askin M."/>
            <person name="Barry K."/>
            <person name="Battaglia E."/>
            <person name="Bayram O."/>
            <person name="Benocci T."/>
            <person name="Braus-Stromeyer S.A."/>
            <person name="Caldana C."/>
            <person name="Canovas D."/>
            <person name="Cerqueira G.C."/>
            <person name="Chen F."/>
            <person name="Chen W."/>
            <person name="Choi C."/>
            <person name="Clum A."/>
            <person name="Dos Santos R.A."/>
            <person name="Damasio A.R."/>
            <person name="Diallinas G."/>
            <person name="Emri T."/>
            <person name="Fekete E."/>
            <person name="Flipphi M."/>
            <person name="Freyberg S."/>
            <person name="Gallo A."/>
            <person name="Gournas C."/>
            <person name="Habgood R."/>
            <person name="Hainaut M."/>
            <person name="Harispe M.L."/>
            <person name="Henrissat B."/>
            <person name="Hilden K.S."/>
            <person name="Hope R."/>
            <person name="Hossain A."/>
            <person name="Karabika E."/>
            <person name="Karaffa L."/>
            <person name="Karanyi Z."/>
            <person name="Krasevec N."/>
            <person name="Kuo A."/>
            <person name="Kusch H."/>
            <person name="LaButti K."/>
            <person name="Lagendijk E.L."/>
            <person name="Lapidus A."/>
            <person name="Levasseur A."/>
            <person name="Lindquist E."/>
            <person name="Lipzen A."/>
            <person name="Logrieco A.F."/>
            <person name="MacCabe A."/>
            <person name="Maekelae M.R."/>
            <person name="Malavazi I."/>
            <person name="Melin P."/>
            <person name="Meyer V."/>
            <person name="Mielnichuk N."/>
            <person name="Miskei M."/>
            <person name="Molnar A.P."/>
            <person name="Mule G."/>
            <person name="Ngan C.Y."/>
            <person name="Orejas M."/>
            <person name="Orosz E."/>
            <person name="Ouedraogo J.P."/>
            <person name="Overkamp K.M."/>
            <person name="Park H.-S."/>
            <person name="Perrone G."/>
            <person name="Piumi F."/>
            <person name="Punt P.J."/>
            <person name="Ram A.F."/>
            <person name="Ramon A."/>
            <person name="Rauscher S."/>
            <person name="Record E."/>
            <person name="Riano-Pachon D.M."/>
            <person name="Robert V."/>
            <person name="Roehrig J."/>
            <person name="Ruller R."/>
            <person name="Salamov A."/>
            <person name="Salih N.S."/>
            <person name="Samson R.A."/>
            <person name="Sandor E."/>
            <person name="Sanguinetti M."/>
            <person name="Schuetze T."/>
            <person name="Sepcic K."/>
            <person name="Shelest E."/>
            <person name="Sherlock G."/>
            <person name="Sophianopoulou V."/>
            <person name="Squina F.M."/>
            <person name="Sun H."/>
            <person name="Susca A."/>
            <person name="Todd R.B."/>
            <person name="Tsang A."/>
            <person name="Unkles S.E."/>
            <person name="van de Wiele N."/>
            <person name="van Rossen-Uffink D."/>
            <person name="Oliveira J.V."/>
            <person name="Vesth T.C."/>
            <person name="Visser J."/>
            <person name="Yu J.-H."/>
            <person name="Zhou M."/>
            <person name="Andersen M.R."/>
            <person name="Archer D.B."/>
            <person name="Baker S.E."/>
            <person name="Benoit I."/>
            <person name="Brakhage A.A."/>
            <person name="Braus G.H."/>
            <person name="Fischer R."/>
            <person name="Frisvad J.C."/>
            <person name="Goldman G.H."/>
            <person name="Houbraken J."/>
            <person name="Oakley B."/>
            <person name="Pocsi I."/>
            <person name="Scazzocchio C."/>
            <person name="Seiboth B."/>
            <person name="vanKuyk P.A."/>
            <person name="Wortman J."/>
            <person name="Dyer P.S."/>
            <person name="Grigoriev I.V."/>
        </authorList>
    </citation>
    <scope>NUCLEOTIDE SEQUENCE [LARGE SCALE GENOMIC DNA]</scope>
    <source>
        <strain evidence="2">DTO 134E9</strain>
    </source>
</reference>
<dbReference type="OrthoDB" id="441812at2759"/>
<dbReference type="AlphaFoldDB" id="A0A1L9RJQ8"/>
<gene>
    <name evidence="1" type="ORF">ASPWEDRAFT_27807</name>
</gene>
<dbReference type="InterPro" id="IPR050600">
    <property type="entry name" value="SETD3_SETD6_MTase"/>
</dbReference>
<dbReference type="PANTHER" id="PTHR13271">
    <property type="entry name" value="UNCHARACTERIZED PUTATIVE METHYLTRANSFERASE"/>
    <property type="match status" value="1"/>
</dbReference>
<dbReference type="PANTHER" id="PTHR13271:SF76">
    <property type="entry name" value="SET DOMAIN-CONTAINING PROTEIN 8"/>
    <property type="match status" value="1"/>
</dbReference>
<dbReference type="EMBL" id="KV878212">
    <property type="protein sequence ID" value="OJJ35134.1"/>
    <property type="molecule type" value="Genomic_DNA"/>
</dbReference>
<evidence type="ECO:0000313" key="1">
    <source>
        <dbReference type="EMBL" id="OJJ35134.1"/>
    </source>
</evidence>
<dbReference type="GO" id="GO:0005634">
    <property type="term" value="C:nucleus"/>
    <property type="evidence" value="ECO:0007669"/>
    <property type="project" value="TreeGrafter"/>
</dbReference>
<dbReference type="STRING" id="1073089.A0A1L9RJQ8"/>
<dbReference type="Gene3D" id="3.90.1410.10">
    <property type="entry name" value="set domain protein methyltransferase, domain 1"/>
    <property type="match status" value="1"/>
</dbReference>
<dbReference type="FunFam" id="3.90.1410.10:FF:000014">
    <property type="entry name" value="SET domain-containing protein"/>
    <property type="match status" value="1"/>
</dbReference>
<evidence type="ECO:0000313" key="2">
    <source>
        <dbReference type="Proteomes" id="UP000184383"/>
    </source>
</evidence>
<dbReference type="RefSeq" id="XP_040688810.1">
    <property type="nucleotide sequence ID" value="XM_040833047.1"/>
</dbReference>
<evidence type="ECO:0008006" key="3">
    <source>
        <dbReference type="Google" id="ProtNLM"/>
    </source>
</evidence>
<dbReference type="GO" id="GO:0016279">
    <property type="term" value="F:protein-lysine N-methyltransferase activity"/>
    <property type="evidence" value="ECO:0007669"/>
    <property type="project" value="TreeGrafter"/>
</dbReference>